<dbReference type="OrthoDB" id="787262at2"/>
<evidence type="ECO:0008006" key="3">
    <source>
        <dbReference type="Google" id="ProtNLM"/>
    </source>
</evidence>
<accession>A0A1G9YSG2</accession>
<evidence type="ECO:0000313" key="1">
    <source>
        <dbReference type="EMBL" id="SDN12010.1"/>
    </source>
</evidence>
<dbReference type="EMBL" id="FNHH01000044">
    <property type="protein sequence ID" value="SDN12010.1"/>
    <property type="molecule type" value="Genomic_DNA"/>
</dbReference>
<organism evidence="1 2">
    <name type="scientific">Daejeonella rubra</name>
    <dbReference type="NCBI Taxonomy" id="990371"/>
    <lineage>
        <taxon>Bacteria</taxon>
        <taxon>Pseudomonadati</taxon>
        <taxon>Bacteroidota</taxon>
        <taxon>Sphingobacteriia</taxon>
        <taxon>Sphingobacteriales</taxon>
        <taxon>Sphingobacteriaceae</taxon>
        <taxon>Daejeonella</taxon>
    </lineage>
</organism>
<reference evidence="2" key="1">
    <citation type="submission" date="2016-10" db="EMBL/GenBank/DDBJ databases">
        <authorList>
            <person name="Varghese N."/>
            <person name="Submissions S."/>
        </authorList>
    </citation>
    <scope>NUCLEOTIDE SEQUENCE [LARGE SCALE GENOMIC DNA]</scope>
    <source>
        <strain evidence="2">DSM 24536</strain>
    </source>
</reference>
<dbReference type="Proteomes" id="UP000199226">
    <property type="component" value="Unassembled WGS sequence"/>
</dbReference>
<evidence type="ECO:0000313" key="2">
    <source>
        <dbReference type="Proteomes" id="UP000199226"/>
    </source>
</evidence>
<proteinExistence type="predicted"/>
<dbReference type="PROSITE" id="PS51257">
    <property type="entry name" value="PROKAR_LIPOPROTEIN"/>
    <property type="match status" value="1"/>
</dbReference>
<name>A0A1G9YSG2_9SPHI</name>
<sequence length="220" mass="25632">MKLIINTVMFFFVLFFSSCYFINKINEEPVPSFEKIKGIRYSEIHRKFSNGLSIDDHGFQLEPEWHIYFTGDDSLKIFNSDKQQFTSYRIFHSHKDLFHFARNWFRVKHLSKDSIILQVLKLESRVVNERASNVFMTLYAEGYVKNKLHTTIDLLRAPSSDDSLFVKYKAIQANSNLDSAFAARNPVVFKSIDIPTKVRQCSATKYPIYSGAKYARQTGL</sequence>
<protein>
    <recommendedName>
        <fullName evidence="3">Lipoprotein</fullName>
    </recommendedName>
</protein>
<dbReference type="AlphaFoldDB" id="A0A1G9YSG2"/>
<keyword evidence="2" id="KW-1185">Reference proteome</keyword>
<gene>
    <name evidence="1" type="ORF">SAMN05421813_1441</name>
</gene>
<dbReference type="RefSeq" id="WP_090707131.1">
    <property type="nucleotide sequence ID" value="NZ_FNHH01000044.1"/>
</dbReference>